<organism evidence="1 2">
    <name type="scientific">Coprinellus micaceus</name>
    <name type="common">Glistening ink-cap mushroom</name>
    <name type="synonym">Coprinus micaceus</name>
    <dbReference type="NCBI Taxonomy" id="71717"/>
    <lineage>
        <taxon>Eukaryota</taxon>
        <taxon>Fungi</taxon>
        <taxon>Dikarya</taxon>
        <taxon>Basidiomycota</taxon>
        <taxon>Agaricomycotina</taxon>
        <taxon>Agaricomycetes</taxon>
        <taxon>Agaricomycetidae</taxon>
        <taxon>Agaricales</taxon>
        <taxon>Agaricineae</taxon>
        <taxon>Psathyrellaceae</taxon>
        <taxon>Coprinellus</taxon>
    </lineage>
</organism>
<dbReference type="EMBL" id="QPFP01000016">
    <property type="protein sequence ID" value="TEB32201.1"/>
    <property type="molecule type" value="Genomic_DNA"/>
</dbReference>
<accession>A0A4Y7TDX0</accession>
<evidence type="ECO:0000313" key="2">
    <source>
        <dbReference type="Proteomes" id="UP000298030"/>
    </source>
</evidence>
<sequence>MATWRNGSAFGFDGSTALAIGTKRLQVRVLRWSFLLLSTTQTIIVTRSNMRTYAHHARPYILPRHYNPAPS</sequence>
<keyword evidence="2" id="KW-1185">Reference proteome</keyword>
<evidence type="ECO:0000313" key="1">
    <source>
        <dbReference type="EMBL" id="TEB32201.1"/>
    </source>
</evidence>
<proteinExistence type="predicted"/>
<comment type="caution">
    <text evidence="1">The sequence shown here is derived from an EMBL/GenBank/DDBJ whole genome shotgun (WGS) entry which is preliminary data.</text>
</comment>
<dbReference type="Proteomes" id="UP000298030">
    <property type="component" value="Unassembled WGS sequence"/>
</dbReference>
<reference evidence="1 2" key="1">
    <citation type="journal article" date="2019" name="Nat. Ecol. Evol.">
        <title>Megaphylogeny resolves global patterns of mushroom evolution.</title>
        <authorList>
            <person name="Varga T."/>
            <person name="Krizsan K."/>
            <person name="Foldi C."/>
            <person name="Dima B."/>
            <person name="Sanchez-Garcia M."/>
            <person name="Sanchez-Ramirez S."/>
            <person name="Szollosi G.J."/>
            <person name="Szarkandi J.G."/>
            <person name="Papp V."/>
            <person name="Albert L."/>
            <person name="Andreopoulos W."/>
            <person name="Angelini C."/>
            <person name="Antonin V."/>
            <person name="Barry K.W."/>
            <person name="Bougher N.L."/>
            <person name="Buchanan P."/>
            <person name="Buyck B."/>
            <person name="Bense V."/>
            <person name="Catcheside P."/>
            <person name="Chovatia M."/>
            <person name="Cooper J."/>
            <person name="Damon W."/>
            <person name="Desjardin D."/>
            <person name="Finy P."/>
            <person name="Geml J."/>
            <person name="Haridas S."/>
            <person name="Hughes K."/>
            <person name="Justo A."/>
            <person name="Karasinski D."/>
            <person name="Kautmanova I."/>
            <person name="Kiss B."/>
            <person name="Kocsube S."/>
            <person name="Kotiranta H."/>
            <person name="LaButti K.M."/>
            <person name="Lechner B.E."/>
            <person name="Liimatainen K."/>
            <person name="Lipzen A."/>
            <person name="Lukacs Z."/>
            <person name="Mihaltcheva S."/>
            <person name="Morgado L.N."/>
            <person name="Niskanen T."/>
            <person name="Noordeloos M.E."/>
            <person name="Ohm R.A."/>
            <person name="Ortiz-Santana B."/>
            <person name="Ovrebo C."/>
            <person name="Racz N."/>
            <person name="Riley R."/>
            <person name="Savchenko A."/>
            <person name="Shiryaev A."/>
            <person name="Soop K."/>
            <person name="Spirin V."/>
            <person name="Szebenyi C."/>
            <person name="Tomsovsky M."/>
            <person name="Tulloss R.E."/>
            <person name="Uehling J."/>
            <person name="Grigoriev I.V."/>
            <person name="Vagvolgyi C."/>
            <person name="Papp T."/>
            <person name="Martin F.M."/>
            <person name="Miettinen O."/>
            <person name="Hibbett D.S."/>
            <person name="Nagy L.G."/>
        </authorList>
    </citation>
    <scope>NUCLEOTIDE SEQUENCE [LARGE SCALE GENOMIC DNA]</scope>
    <source>
        <strain evidence="1 2">FP101781</strain>
    </source>
</reference>
<protein>
    <submittedName>
        <fullName evidence="1">Uncharacterized protein</fullName>
    </submittedName>
</protein>
<dbReference type="AlphaFoldDB" id="A0A4Y7TDX0"/>
<name>A0A4Y7TDX0_COPMI</name>
<gene>
    <name evidence="1" type="ORF">FA13DRAFT_1731959</name>
</gene>